<dbReference type="PATRIC" id="fig|1441923.3.peg.2116"/>
<evidence type="ECO:0000313" key="1">
    <source>
        <dbReference type="EMBL" id="KOS56445.1"/>
    </source>
</evidence>
<dbReference type="AlphaFoldDB" id="A0A0M8PJY0"/>
<organism evidence="1 2">
    <name type="scientific">Rhodococcus rhodochrous KG-21</name>
    <dbReference type="NCBI Taxonomy" id="1441923"/>
    <lineage>
        <taxon>Bacteria</taxon>
        <taxon>Bacillati</taxon>
        <taxon>Actinomycetota</taxon>
        <taxon>Actinomycetes</taxon>
        <taxon>Mycobacteriales</taxon>
        <taxon>Nocardiaceae</taxon>
        <taxon>Rhodococcus</taxon>
    </lineage>
</organism>
<comment type="caution">
    <text evidence="1">The sequence shown here is derived from an EMBL/GenBank/DDBJ whole genome shotgun (WGS) entry which is preliminary data.</text>
</comment>
<gene>
    <name evidence="1" type="ORF">Z051_09560</name>
</gene>
<dbReference type="EMBL" id="AZYO01000018">
    <property type="protein sequence ID" value="KOS56445.1"/>
    <property type="molecule type" value="Genomic_DNA"/>
</dbReference>
<dbReference type="Proteomes" id="UP000037712">
    <property type="component" value="Unassembled WGS sequence"/>
</dbReference>
<reference evidence="1 2" key="1">
    <citation type="journal article" date="2015" name="Genome Announc.">
        <title>Draft Genome Sequence of Rhodococcus rhodochrous Strain KG-21, a Soil Isolate from Oil Fields of Krishna-Godavari Basin, India.</title>
        <authorList>
            <person name="Dawar C."/>
            <person name="Aggarwal R.K."/>
        </authorList>
    </citation>
    <scope>NUCLEOTIDE SEQUENCE [LARGE SCALE GENOMIC DNA]</scope>
    <source>
        <strain evidence="1 2">KG-21</strain>
    </source>
</reference>
<reference evidence="2" key="2">
    <citation type="submission" date="2015-01" db="EMBL/GenBank/DDBJ databases">
        <title>Draft genome sequence of potential hydrocarbon metabolising strain of Rhodococcus rhodochrous.</title>
        <authorList>
            <person name="Aggarwal R.K."/>
            <person name="Dawar C."/>
        </authorList>
    </citation>
    <scope>NUCLEOTIDE SEQUENCE [LARGE SCALE GENOMIC DNA]</scope>
    <source>
        <strain evidence="2">KG-21</strain>
    </source>
</reference>
<dbReference type="RefSeq" id="WP_054372438.1">
    <property type="nucleotide sequence ID" value="NZ_AZYO01000018.1"/>
</dbReference>
<evidence type="ECO:0000313" key="2">
    <source>
        <dbReference type="Proteomes" id="UP000037712"/>
    </source>
</evidence>
<sequence length="243" mass="27510">MSETFYLDPHTRQLLTGTLRDLTWMIPELDNVITRQTQYGDQYRDGGRTTDTMVPFDPVASDIAYDLHGTLTAWIDETTTQRQLPHPGHQRSQQATIWLALHINDLALCDTAEQAFDEIRDVTHRVAQVIDTKEPPEFIGPCQSTNPDTTCPGVYCRRGRNTTTCGTCGTTIDIHTLRETTAAVLADRLYDKRELRTALTVITRQPIARSTIDTWISRGRLESHSGRYRLDEALELLGTRHTA</sequence>
<accession>A0A0M8PJY0</accession>
<proteinExistence type="predicted"/>
<protein>
    <submittedName>
        <fullName evidence="1">Uncharacterized protein</fullName>
    </submittedName>
</protein>
<name>A0A0M8PJY0_RHORH</name>